<dbReference type="InterPro" id="IPR020103">
    <property type="entry name" value="PsdUridine_synth_cat_dom_sf"/>
</dbReference>
<dbReference type="PaxDb" id="8364-ENSXETP00000013072"/>
<dbReference type="SUPFAM" id="SSF55120">
    <property type="entry name" value="Pseudouridine synthase"/>
    <property type="match status" value="1"/>
</dbReference>
<reference evidence="2" key="2">
    <citation type="submission" date="2011-06" db="UniProtKB">
        <authorList>
            <consortium name="Ensembl"/>
        </authorList>
    </citation>
    <scope>IDENTIFICATION</scope>
</reference>
<sequence length="413" mass="46317">MRHCACASKHGGALAANVIPGPCEWWCRCQGETGPNRAEMALLCRQLGGNRSGLALIDRFYFRASCHFSNVSRVPWYKTHLDVRDKGRKPRSEPQSSRVSILRDPGVFVVDKMSRERICQLLVENVVYLKGPLVAINKPQGLSITGKEQEVSVSSLLADLQQHLGLGSDLHIVKAAPKESSGLVLLSTCHMTTKRLEDYYALCRKAQKPTASYCAVMAGVPHPAEGEIKAALKLERIEDWQLVVPVTDPSKGRLERREIKRTLTRYKVLDSADGCALVQLQPMSAFFLFAVFQAQLLVHSTLMFCRILGDHTYSARVGKVLGENIFVPMDIALPRTQVLEENVLRRMHFTQQQMHRMPLHLHFQQLMIPGESPAEGDTFLDAPPPPFFQRTLQLLGLYANKQLCSDRDTYTAK</sequence>
<dbReference type="Pfam" id="PF00849">
    <property type="entry name" value="PseudoU_synth_2"/>
    <property type="match status" value="1"/>
</dbReference>
<dbReference type="InterPro" id="IPR006145">
    <property type="entry name" value="PsdUridine_synth_RsuA/RluA"/>
</dbReference>
<dbReference type="PANTHER" id="PTHR21600">
    <property type="entry name" value="MITOCHONDRIAL RNA PSEUDOURIDINE SYNTHASE"/>
    <property type="match status" value="1"/>
</dbReference>
<dbReference type="GO" id="GO:0009982">
    <property type="term" value="F:pseudouridine synthase activity"/>
    <property type="evidence" value="ECO:0007669"/>
    <property type="project" value="InterPro"/>
</dbReference>
<evidence type="ECO:0000259" key="1">
    <source>
        <dbReference type="Pfam" id="PF00849"/>
    </source>
</evidence>
<dbReference type="eggNOG" id="KOG1919">
    <property type="taxonomic scope" value="Eukaryota"/>
</dbReference>
<accession>F6TFI0</accession>
<reference evidence="2" key="1">
    <citation type="journal article" date="2010" name="Science">
        <title>The genome of the Western clawed frog Xenopus tropicalis.</title>
        <authorList>
            <person name="Hellsten U."/>
            <person name="Harland R.M."/>
            <person name="Gilchrist M.J."/>
            <person name="Hendrix D."/>
            <person name="Jurka J."/>
            <person name="Kapitonov V."/>
            <person name="Ovcharenko I."/>
            <person name="Putnam N.H."/>
            <person name="Shu S."/>
            <person name="Taher L."/>
            <person name="Blitz I.L."/>
            <person name="Blumberg B."/>
            <person name="Dichmann D.S."/>
            <person name="Dubchak I."/>
            <person name="Amaya E."/>
            <person name="Detter J.C."/>
            <person name="Fletcher R."/>
            <person name="Gerhard D.S."/>
            <person name="Goodstein D."/>
            <person name="Graves T."/>
            <person name="Grigoriev I.V."/>
            <person name="Grimwood J."/>
            <person name="Kawashima T."/>
            <person name="Lindquist E."/>
            <person name="Lucas S.M."/>
            <person name="Mead P.E."/>
            <person name="Mitros T."/>
            <person name="Ogino H."/>
            <person name="Ohta Y."/>
            <person name="Poliakov A.V."/>
            <person name="Pollet N."/>
            <person name="Robert J."/>
            <person name="Salamov A."/>
            <person name="Sater A.K."/>
            <person name="Schmutz J."/>
            <person name="Terry A."/>
            <person name="Vize P.D."/>
            <person name="Warren W.C."/>
            <person name="Wells D."/>
            <person name="Wills A."/>
            <person name="Wilson R.K."/>
            <person name="Zimmerman L.B."/>
            <person name="Zorn A.M."/>
            <person name="Grainger R."/>
            <person name="Grammer T."/>
            <person name="Khokha M.K."/>
            <person name="Richardson P.M."/>
            <person name="Rokhsar D.S."/>
        </authorList>
    </citation>
    <scope>NUCLEOTIDE SEQUENCE [LARGE SCALE GENOMIC DNA]</scope>
    <source>
        <strain evidence="2">Nigerian</strain>
    </source>
</reference>
<name>F6TFI0_XENTR</name>
<feature type="domain" description="Pseudouridine synthase RsuA/RluA-like" evidence="1">
    <location>
        <begin position="133"/>
        <end position="282"/>
    </location>
</feature>
<dbReference type="GeneTree" id="ENSGT00940000161059"/>
<dbReference type="Gene3D" id="3.30.2350.10">
    <property type="entry name" value="Pseudouridine synthase"/>
    <property type="match status" value="1"/>
</dbReference>
<proteinExistence type="predicted"/>
<dbReference type="STRING" id="8364.ENSXETP00000050806"/>
<gene>
    <name evidence="2" type="primary">rpusd3</name>
</gene>
<dbReference type="InParanoid" id="F6TFI0"/>
<dbReference type="InterPro" id="IPR050188">
    <property type="entry name" value="RluA_PseudoU_synthase"/>
</dbReference>
<dbReference type="PANTHER" id="PTHR21600:SF49">
    <property type="entry name" value="MITOCHONDRIAL MRNA PSEUDOURIDINE SYNTHASE RPUSD3"/>
    <property type="match status" value="1"/>
</dbReference>
<organism evidence="2">
    <name type="scientific">Xenopus tropicalis</name>
    <name type="common">Western clawed frog</name>
    <name type="synonym">Silurana tropicalis</name>
    <dbReference type="NCBI Taxonomy" id="8364"/>
    <lineage>
        <taxon>Eukaryota</taxon>
        <taxon>Metazoa</taxon>
        <taxon>Chordata</taxon>
        <taxon>Craniata</taxon>
        <taxon>Vertebrata</taxon>
        <taxon>Euteleostomi</taxon>
        <taxon>Amphibia</taxon>
        <taxon>Batrachia</taxon>
        <taxon>Anura</taxon>
        <taxon>Pipoidea</taxon>
        <taxon>Pipidae</taxon>
        <taxon>Xenopodinae</taxon>
        <taxon>Xenopus</taxon>
        <taxon>Silurana</taxon>
    </lineage>
</organism>
<protein>
    <submittedName>
        <fullName evidence="2">RNA pseudouridine synthase D3</fullName>
    </submittedName>
</protein>
<dbReference type="AlphaFoldDB" id="F6TFI0"/>
<dbReference type="GO" id="GO:0003723">
    <property type="term" value="F:RNA binding"/>
    <property type="evidence" value="ECO:0007669"/>
    <property type="project" value="InterPro"/>
</dbReference>
<dbReference type="FunCoup" id="F6TFI0">
    <property type="interactions" value="517"/>
</dbReference>
<dbReference type="Xenbase" id="XB-GENE-982810">
    <property type="gene designation" value="rpusd3"/>
</dbReference>
<dbReference type="GO" id="GO:0001522">
    <property type="term" value="P:pseudouridine synthesis"/>
    <property type="evidence" value="ECO:0007669"/>
    <property type="project" value="InterPro"/>
</dbReference>
<dbReference type="Ensembl" id="ENSXETT00000050806">
    <property type="protein sequence ID" value="ENSXETP00000050806"/>
    <property type="gene ID" value="ENSXETG00000023546"/>
</dbReference>
<dbReference type="HOGENOM" id="CLU_016902_2_0_1"/>
<evidence type="ECO:0000313" key="2">
    <source>
        <dbReference type="Ensembl" id="ENSXETP00000050806"/>
    </source>
</evidence>
<dbReference type="Bgee" id="ENSXETG00000023546">
    <property type="expression patterns" value="Expressed in skeletal muscle tissue and 12 other cell types or tissues"/>
</dbReference>